<evidence type="ECO:0000313" key="1">
    <source>
        <dbReference type="EMBL" id="UQN14679.1"/>
    </source>
</evidence>
<proteinExistence type="predicted"/>
<sequence length="238" mass="25693">MTEAAPFEGEDLESTDESVNYSVFATFGVNTDSDYAEVAAADEAVKSLEQFEGVLAEIRDEGVEVRGIYDLTLGSFADPAVCLWLRGPVADDLQWAYRQLLRVFSRYFATAPVSADLTVELTELEPEAGAWISFVDAFGTTEGGSGRHAEPNFQPVEAADEVEDEDDEELGDEDAAAVVSLHSRVGVGIDAFTIVAEADEPQWLLGDPSEPFGDSIAVAGTPLTGRWINSSEVFEVLR</sequence>
<reference evidence="1" key="1">
    <citation type="submission" date="2022-05" db="EMBL/GenBank/DDBJ databases">
        <title>Complete genome sequence of toluene-degrading Gulosibacter sediminis strain ACHW.36C.</title>
        <authorList>
            <person name="Wai A.C."/>
            <person name="Lai G.K."/>
            <person name="Griffin S.D."/>
            <person name="Leung F.C."/>
        </authorList>
    </citation>
    <scope>NUCLEOTIDE SEQUENCE [LARGE SCALE GENOMIC DNA]</scope>
    <source>
        <strain evidence="1">ACHW.36C</strain>
    </source>
</reference>
<protein>
    <submittedName>
        <fullName evidence="1">Uncharacterized protein</fullName>
    </submittedName>
</protein>
<name>A0ABY4MWB9_9MICO</name>
<accession>A0ABY4MWB9</accession>
<organism evidence="1">
    <name type="scientific">Gulosibacter sediminis</name>
    <dbReference type="NCBI Taxonomy" id="1729695"/>
    <lineage>
        <taxon>Bacteria</taxon>
        <taxon>Bacillati</taxon>
        <taxon>Actinomycetota</taxon>
        <taxon>Actinomycetes</taxon>
        <taxon>Micrococcales</taxon>
        <taxon>Microbacteriaceae</taxon>
        <taxon>Gulosibacter</taxon>
    </lineage>
</organism>
<gene>
    <name evidence="1" type="ORF">M3M28_11650</name>
</gene>
<dbReference type="EMBL" id="CP097160">
    <property type="protein sequence ID" value="UQN14679.1"/>
    <property type="molecule type" value="Genomic_DNA"/>
</dbReference>